<dbReference type="PANTHER" id="PTHR42789">
    <property type="entry name" value="D-ISOMER SPECIFIC 2-HYDROXYACID DEHYDROGENASE FAMILY PROTEIN (AFU_ORTHOLOGUE AFUA_6G10090)"/>
    <property type="match status" value="1"/>
</dbReference>
<dbReference type="SUPFAM" id="SSF51735">
    <property type="entry name" value="NAD(P)-binding Rossmann-fold domains"/>
    <property type="match status" value="1"/>
</dbReference>
<gene>
    <name evidence="5" type="ORF">ACFFHU_07825</name>
</gene>
<evidence type="ECO:0000256" key="2">
    <source>
        <dbReference type="ARBA" id="ARBA00023002"/>
    </source>
</evidence>
<comment type="similarity">
    <text evidence="1">Belongs to the D-isomer specific 2-hydroxyacid dehydrogenase family.</text>
</comment>
<dbReference type="InterPro" id="IPR036291">
    <property type="entry name" value="NAD(P)-bd_dom_sf"/>
</dbReference>
<reference evidence="5 6" key="1">
    <citation type="submission" date="2024-09" db="EMBL/GenBank/DDBJ databases">
        <authorList>
            <person name="Sun Q."/>
            <person name="Mori K."/>
        </authorList>
    </citation>
    <scope>NUCLEOTIDE SEQUENCE [LARGE SCALE GENOMIC DNA]</scope>
    <source>
        <strain evidence="5 6">TBRC 2205</strain>
    </source>
</reference>
<dbReference type="InterPro" id="IPR006140">
    <property type="entry name" value="D-isomer_DH_NAD-bd"/>
</dbReference>
<protein>
    <submittedName>
        <fullName evidence="5">Hydroxyacid dehydrogenase</fullName>
    </submittedName>
</protein>
<organism evidence="5 6">
    <name type="scientific">Plantactinospora siamensis</name>
    <dbReference type="NCBI Taxonomy" id="555372"/>
    <lineage>
        <taxon>Bacteria</taxon>
        <taxon>Bacillati</taxon>
        <taxon>Actinomycetota</taxon>
        <taxon>Actinomycetes</taxon>
        <taxon>Micromonosporales</taxon>
        <taxon>Micromonosporaceae</taxon>
        <taxon>Plantactinospora</taxon>
    </lineage>
</organism>
<evidence type="ECO:0000313" key="6">
    <source>
        <dbReference type="Proteomes" id="UP001589894"/>
    </source>
</evidence>
<keyword evidence="3" id="KW-0520">NAD</keyword>
<dbReference type="RefSeq" id="WP_377337015.1">
    <property type="nucleotide sequence ID" value="NZ_JBHLUE010000004.1"/>
</dbReference>
<feature type="domain" description="D-isomer specific 2-hydroxyacid dehydrogenase NAD-binding" evidence="4">
    <location>
        <begin position="112"/>
        <end position="288"/>
    </location>
</feature>
<dbReference type="PANTHER" id="PTHR42789:SF1">
    <property type="entry name" value="D-ISOMER SPECIFIC 2-HYDROXYACID DEHYDROGENASE FAMILY PROTEIN (AFU_ORTHOLOGUE AFUA_6G10090)"/>
    <property type="match status" value="1"/>
</dbReference>
<evidence type="ECO:0000259" key="4">
    <source>
        <dbReference type="Pfam" id="PF02826"/>
    </source>
</evidence>
<evidence type="ECO:0000256" key="3">
    <source>
        <dbReference type="ARBA" id="ARBA00023027"/>
    </source>
</evidence>
<accession>A0ABV6NTH2</accession>
<evidence type="ECO:0000256" key="1">
    <source>
        <dbReference type="ARBA" id="ARBA00005854"/>
    </source>
</evidence>
<dbReference type="InterPro" id="IPR050857">
    <property type="entry name" value="D-2-hydroxyacid_DH"/>
</dbReference>
<name>A0ABV6NTH2_9ACTN</name>
<dbReference type="Pfam" id="PF02826">
    <property type="entry name" value="2-Hacid_dh_C"/>
    <property type="match status" value="1"/>
</dbReference>
<keyword evidence="6" id="KW-1185">Reference proteome</keyword>
<keyword evidence="2" id="KW-0560">Oxidoreductase</keyword>
<proteinExistence type="inferred from homology"/>
<comment type="caution">
    <text evidence="5">The sequence shown here is derived from an EMBL/GenBank/DDBJ whole genome shotgun (WGS) entry which is preliminary data.</text>
</comment>
<sequence>MPRSTIVVDIADALVADLFDPDLRARLDALGTVVDTGGTADDARRFSADVAVTGWGSRAFPGTLPPSARLRFVVHSAGTIRQLVPHSLIAGGLAVSQATAGMARSVAELALAFTLALPRDLQRVAAVMRGCHDWHAAQPTALGRAVCESTVGVVGASRIGRIYIELVRALGATVLVYDPYLSDADAAALGARPSTLEALMSASDVVALHAPVTAQTRGMITAALLASMRDGACLVNTARSAIVDMPALERELVSGRIRGALDVFDLEPLPPDYPLFGLPNVILTPHLGAVTTASRRHQGLIVVEEIERFLAGRPLRHAVTAESYGRLA</sequence>
<dbReference type="Proteomes" id="UP001589894">
    <property type="component" value="Unassembled WGS sequence"/>
</dbReference>
<dbReference type="CDD" id="cd12167">
    <property type="entry name" value="2-Hacid_dh_8"/>
    <property type="match status" value="1"/>
</dbReference>
<evidence type="ECO:0000313" key="5">
    <source>
        <dbReference type="EMBL" id="MFC0564074.1"/>
    </source>
</evidence>
<dbReference type="EMBL" id="JBHLUE010000004">
    <property type="protein sequence ID" value="MFC0564074.1"/>
    <property type="molecule type" value="Genomic_DNA"/>
</dbReference>
<dbReference type="Gene3D" id="3.40.50.720">
    <property type="entry name" value="NAD(P)-binding Rossmann-like Domain"/>
    <property type="match status" value="2"/>
</dbReference>